<dbReference type="Proteomes" id="UP001448207">
    <property type="component" value="Unassembled WGS sequence"/>
</dbReference>
<proteinExistence type="predicted"/>
<keyword evidence="2" id="KW-1185">Reference proteome</keyword>
<evidence type="ECO:0008006" key="3">
    <source>
        <dbReference type="Google" id="ProtNLM"/>
    </source>
</evidence>
<reference evidence="1 2" key="1">
    <citation type="submission" date="2024-04" db="EMBL/GenBank/DDBJ databases">
        <title>Symmetric and asymmetric DNA N6-adenine methylation regulates different biological responses in Mucorales.</title>
        <authorList>
            <consortium name="Lawrence Berkeley National Laboratory"/>
            <person name="Lax C."/>
            <person name="Mondo S.J."/>
            <person name="Osorio-Concepcion M."/>
            <person name="Muszewska A."/>
            <person name="Corrochano-Luque M."/>
            <person name="Gutierrez G."/>
            <person name="Riley R."/>
            <person name="Lipzen A."/>
            <person name="Guo J."/>
            <person name="Hundley H."/>
            <person name="Amirebrahimi M."/>
            <person name="Ng V."/>
            <person name="Lorenzo-Gutierrez D."/>
            <person name="Binder U."/>
            <person name="Yang J."/>
            <person name="Song Y."/>
            <person name="Canovas D."/>
            <person name="Navarro E."/>
            <person name="Freitag M."/>
            <person name="Gabaldon T."/>
            <person name="Grigoriev I.V."/>
            <person name="Corrochano L.M."/>
            <person name="Nicolas F.E."/>
            <person name="Garre V."/>
        </authorList>
    </citation>
    <scope>NUCLEOTIDE SEQUENCE [LARGE SCALE GENOMIC DNA]</scope>
    <source>
        <strain evidence="1 2">L51</strain>
    </source>
</reference>
<comment type="caution">
    <text evidence="1">The sequence shown here is derived from an EMBL/GenBank/DDBJ whole genome shotgun (WGS) entry which is preliminary data.</text>
</comment>
<name>A0ABR3BFI6_PHYBL</name>
<evidence type="ECO:0000313" key="1">
    <source>
        <dbReference type="EMBL" id="KAL0097160.1"/>
    </source>
</evidence>
<evidence type="ECO:0000313" key="2">
    <source>
        <dbReference type="Proteomes" id="UP001448207"/>
    </source>
</evidence>
<accession>A0ABR3BFI6</accession>
<organism evidence="1 2">
    <name type="scientific">Phycomyces blakesleeanus</name>
    <dbReference type="NCBI Taxonomy" id="4837"/>
    <lineage>
        <taxon>Eukaryota</taxon>
        <taxon>Fungi</taxon>
        <taxon>Fungi incertae sedis</taxon>
        <taxon>Mucoromycota</taxon>
        <taxon>Mucoromycotina</taxon>
        <taxon>Mucoromycetes</taxon>
        <taxon>Mucorales</taxon>
        <taxon>Phycomycetaceae</taxon>
        <taxon>Phycomyces</taxon>
    </lineage>
</organism>
<protein>
    <recommendedName>
        <fullName evidence="3">Protein kinase domain-containing protein</fullName>
    </recommendedName>
</protein>
<dbReference type="EMBL" id="JBCLYO010000001">
    <property type="protein sequence ID" value="KAL0097160.1"/>
    <property type="molecule type" value="Genomic_DNA"/>
</dbReference>
<gene>
    <name evidence="1" type="ORF">J3Q64DRAFT_1711876</name>
</gene>
<sequence>MESRFLLDVIVGEGATIFELLTSENQTLLIRRNTFLVLDLLLNVINAVRALNLEGDGLAGEGLHKDLHGAIYIVNIRSFIHIQLYPSIHISIHLPV</sequence>